<dbReference type="InterPro" id="IPR042096">
    <property type="entry name" value="Dihydro-acid_dehy_C"/>
</dbReference>
<keyword evidence="10 15" id="KW-0100">Branched-chain amino acid biosynthesis</keyword>
<feature type="binding site" evidence="15">
    <location>
        <position position="81"/>
    </location>
    <ligand>
        <name>Mg(2+)</name>
        <dbReference type="ChEBI" id="CHEBI:18420"/>
    </ligand>
</feature>
<dbReference type="FunFam" id="3.50.30.80:FF:000001">
    <property type="entry name" value="Dihydroxy-acid dehydratase"/>
    <property type="match status" value="1"/>
</dbReference>
<evidence type="ECO:0000256" key="9">
    <source>
        <dbReference type="ARBA" id="ARBA00023239"/>
    </source>
</evidence>
<dbReference type="InterPro" id="IPR037237">
    <property type="entry name" value="IlvD/EDD_N"/>
</dbReference>
<dbReference type="GO" id="GO:0009097">
    <property type="term" value="P:isoleucine biosynthetic process"/>
    <property type="evidence" value="ECO:0007669"/>
    <property type="project" value="UniProtKB-UniRule"/>
</dbReference>
<feature type="domain" description="Dihydroxy-acid/6-phosphogluconate dehydratase N-terminal" evidence="16">
    <location>
        <begin position="34"/>
        <end position="359"/>
    </location>
</feature>
<evidence type="ECO:0000256" key="12">
    <source>
        <dbReference type="ARBA" id="ARBA00029436"/>
    </source>
</evidence>
<feature type="modified residue" description="N6-carboxylysine" evidence="15">
    <location>
        <position position="124"/>
    </location>
</feature>
<dbReference type="Gene3D" id="3.50.30.80">
    <property type="entry name" value="IlvD/EDD C-terminal domain-like"/>
    <property type="match status" value="1"/>
</dbReference>
<evidence type="ECO:0000256" key="7">
    <source>
        <dbReference type="ARBA" id="ARBA00023004"/>
    </source>
</evidence>
<evidence type="ECO:0000256" key="14">
    <source>
        <dbReference type="ARBA" id="ARBA00029490"/>
    </source>
</evidence>
<evidence type="ECO:0000256" key="3">
    <source>
        <dbReference type="ARBA" id="ARBA00022605"/>
    </source>
</evidence>
<feature type="active site" description="Proton acceptor" evidence="15">
    <location>
        <position position="517"/>
    </location>
</feature>
<evidence type="ECO:0000259" key="17">
    <source>
        <dbReference type="Pfam" id="PF24877"/>
    </source>
</evidence>
<dbReference type="GO" id="GO:0005829">
    <property type="term" value="C:cytosol"/>
    <property type="evidence" value="ECO:0007669"/>
    <property type="project" value="TreeGrafter"/>
</dbReference>
<keyword evidence="6 15" id="KW-0460">Magnesium</keyword>
<evidence type="ECO:0000256" key="8">
    <source>
        <dbReference type="ARBA" id="ARBA00023014"/>
    </source>
</evidence>
<keyword evidence="7 15" id="KW-0408">Iron</keyword>
<comment type="function">
    <text evidence="15">Functions in the biosynthesis of branched-chain amino acids. Catalyzes the dehydration of (2R,3R)-2,3-dihydroxy-3-methylpentanoate (2,3-dihydroxy-3-methylvalerate) into 2-oxo-3-methylpentanoate (2-oxo-3-methylvalerate) and of (2R)-2,3-dihydroxy-3-methylbutanoate (2,3-dihydroxyisovalerate) into 2-oxo-3-methylbutanoate (2-oxoisovalerate), the penultimate precursor to L-isoleucine and L-valine, respectively.</text>
</comment>
<reference evidence="18" key="1">
    <citation type="submission" date="2024-06" db="EMBL/GenBank/DDBJ databases">
        <authorList>
            <person name="Manzano-Marin A."/>
            <person name="Manzano-Marin A."/>
            <person name="Alejandro Manzano Marin A."/>
        </authorList>
    </citation>
    <scope>NUCLEOTIDE SEQUENCE</scope>
    <source>
        <strain evidence="18">Ancorni-2928</strain>
    </source>
</reference>
<protein>
    <recommendedName>
        <fullName evidence="14 15">Dihydroxy-acid dehydratase</fullName>
        <shortName evidence="15">DAD</shortName>
        <ecNumber evidence="14 15">4.2.1.9</ecNumber>
    </recommendedName>
</protein>
<name>A0AAT9IHV3_9GAMM</name>
<comment type="similarity">
    <text evidence="2 15">Belongs to the IlvD/Edd family.</text>
</comment>
<dbReference type="PANTHER" id="PTHR43661:SF3">
    <property type="entry name" value="D-XYLONATE DEHYDRATASE YAGF-RELATED"/>
    <property type="match status" value="1"/>
</dbReference>
<dbReference type="AlphaFoldDB" id="A0AAT9IHV3"/>
<evidence type="ECO:0000256" key="4">
    <source>
        <dbReference type="ARBA" id="ARBA00022714"/>
    </source>
</evidence>
<accession>A0AAT9IHV3</accession>
<feature type="domain" description="Dihydroxy-acid/6-phosphogluconate dehydratase C-terminal" evidence="17">
    <location>
        <begin position="408"/>
        <end position="607"/>
    </location>
</feature>
<dbReference type="GO" id="GO:0009099">
    <property type="term" value="P:L-valine biosynthetic process"/>
    <property type="evidence" value="ECO:0007669"/>
    <property type="project" value="UniProtKB-UniRule"/>
</dbReference>
<keyword evidence="8 15" id="KW-0411">Iron-sulfur</keyword>
<comment type="catalytic activity">
    <reaction evidence="11">
        <text>(2R)-2,3-dihydroxy-3-methylbutanoate = 3-methyl-2-oxobutanoate + H2O</text>
        <dbReference type="Rhea" id="RHEA:24809"/>
        <dbReference type="ChEBI" id="CHEBI:11851"/>
        <dbReference type="ChEBI" id="CHEBI:15377"/>
        <dbReference type="ChEBI" id="CHEBI:49072"/>
        <dbReference type="EC" id="4.2.1.9"/>
    </reaction>
    <physiologicalReaction direction="left-to-right" evidence="11">
        <dbReference type="Rhea" id="RHEA:24810"/>
    </physiologicalReaction>
</comment>
<dbReference type="GO" id="GO:0000287">
    <property type="term" value="F:magnesium ion binding"/>
    <property type="evidence" value="ECO:0007669"/>
    <property type="project" value="UniProtKB-UniRule"/>
</dbReference>
<evidence type="ECO:0000256" key="13">
    <source>
        <dbReference type="ARBA" id="ARBA00029437"/>
    </source>
</evidence>
<dbReference type="HAMAP" id="MF_00012">
    <property type="entry name" value="IlvD"/>
    <property type="match status" value="1"/>
</dbReference>
<feature type="binding site" description="via carbamate group" evidence="15">
    <location>
        <position position="124"/>
    </location>
    <ligand>
        <name>Mg(2+)</name>
        <dbReference type="ChEBI" id="CHEBI:18420"/>
    </ligand>
</feature>
<evidence type="ECO:0000256" key="10">
    <source>
        <dbReference type="ARBA" id="ARBA00023304"/>
    </source>
</evidence>
<dbReference type="Pfam" id="PF00920">
    <property type="entry name" value="ILVD_EDD_N"/>
    <property type="match status" value="1"/>
</dbReference>
<keyword evidence="3 15" id="KW-0028">Amino-acid biosynthesis</keyword>
<evidence type="ECO:0000256" key="5">
    <source>
        <dbReference type="ARBA" id="ARBA00022723"/>
    </source>
</evidence>
<comment type="cofactor">
    <cofactor evidence="1 15">
        <name>Mg(2+)</name>
        <dbReference type="ChEBI" id="CHEBI:18420"/>
    </cofactor>
</comment>
<evidence type="ECO:0000256" key="1">
    <source>
        <dbReference type="ARBA" id="ARBA00001946"/>
    </source>
</evidence>
<comment type="caution">
    <text evidence="15">Lacks conserved residue(s) required for the propagation of feature annotation.</text>
</comment>
<evidence type="ECO:0000256" key="6">
    <source>
        <dbReference type="ARBA" id="ARBA00022842"/>
    </source>
</evidence>
<feature type="binding site" evidence="15">
    <location>
        <position position="123"/>
    </location>
    <ligand>
        <name>Mg(2+)</name>
        <dbReference type="ChEBI" id="CHEBI:18420"/>
    </ligand>
</feature>
<dbReference type="Pfam" id="PF24877">
    <property type="entry name" value="ILV_EDD_C"/>
    <property type="match status" value="1"/>
</dbReference>
<sequence>MPVYRSYTTTKGKNMSGARALWRATGMNDDDFKKPIIAVVNSFTEFVPGHIHLQNVGKIVSSEIKKTGGVPKEFNTIAVDDGIAMGHSGMLYSLPSRELIADSVEYMINAHCADAMICISNCDKITPGMLLAAMRLNIPSIFISGGPMESGKIFLKNKKISLDLVDAILSGVQDEYSKKISKKIEEIACPTCGSCSGMFTANSMNCLVEAIGLSLPGNGTLLATHIDRKKLFIKSAKRIVKITKSFYENEDFSVLPRMIANKHALNNAMIMDIAMGGSTNTILHLLAIAQEGNIDFSMKDIDHLAKKVPNLCKISPSSKKYHMEDFHRAGGVMGVLNELHKINLLNVNVKNILGLTLKNTLKIYDILSTNHKLVLKMFKAAPKGEKTIKAFSQNCRWKQLDIDRKNGCIRSSKNAYSKDGGLAILYGNIAKDGCVVKTAGVLEDNYIFSGKAKVYESQEEAVDAILHLKIKKGDVIVIRYEGPKGGPGMQEMLYPTTYLKSTGMDKFCALITDGRFSGGTSGLSIGHISPEAANKGLLALVRDGDAIKIDIPNRSINLIISKLEVSKRKKLEEYRREKAYTPRDRVRKISTALRLYAKFATSANMGAVRDRKLL</sequence>
<dbReference type="PROSITE" id="PS00886">
    <property type="entry name" value="ILVD_EDD_1"/>
    <property type="match status" value="1"/>
</dbReference>
<dbReference type="NCBIfam" id="NF009103">
    <property type="entry name" value="PRK12448.1"/>
    <property type="match status" value="1"/>
</dbReference>
<feature type="binding site" evidence="15">
    <location>
        <position position="491"/>
    </location>
    <ligand>
        <name>Mg(2+)</name>
        <dbReference type="ChEBI" id="CHEBI:18420"/>
    </ligand>
</feature>
<dbReference type="PROSITE" id="PS00887">
    <property type="entry name" value="ILVD_EDD_2"/>
    <property type="match status" value="1"/>
</dbReference>
<comment type="pathway">
    <text evidence="12 15">Amino-acid biosynthesis; L-valine biosynthesis; L-valine from pyruvate: step 3/4.</text>
</comment>
<keyword evidence="9 15" id="KW-0456">Lyase</keyword>
<organism evidence="18">
    <name type="scientific">Buchnera aphidicola</name>
    <name type="common">Anoecia corni</name>
    <dbReference type="NCBI Taxonomy" id="2994477"/>
    <lineage>
        <taxon>Bacteria</taxon>
        <taxon>Pseudomonadati</taxon>
        <taxon>Pseudomonadota</taxon>
        <taxon>Gammaproteobacteria</taxon>
        <taxon>Enterobacterales</taxon>
        <taxon>Erwiniaceae</taxon>
        <taxon>Buchnera</taxon>
    </lineage>
</organism>
<dbReference type="EMBL" id="OZ060371">
    <property type="protein sequence ID" value="CAL4044042.1"/>
    <property type="molecule type" value="Genomic_DNA"/>
</dbReference>
<dbReference type="InterPro" id="IPR056740">
    <property type="entry name" value="ILV_EDD_C"/>
</dbReference>
<evidence type="ECO:0000256" key="11">
    <source>
        <dbReference type="ARBA" id="ARBA00029304"/>
    </source>
</evidence>
<evidence type="ECO:0000256" key="2">
    <source>
        <dbReference type="ARBA" id="ARBA00006486"/>
    </source>
</evidence>
<dbReference type="RefSeq" id="WP_367680983.1">
    <property type="nucleotide sequence ID" value="NZ_OZ060371.1"/>
</dbReference>
<keyword evidence="5 15" id="KW-0479">Metal-binding</keyword>
<dbReference type="GO" id="GO:0051537">
    <property type="term" value="F:2 iron, 2 sulfur cluster binding"/>
    <property type="evidence" value="ECO:0007669"/>
    <property type="project" value="UniProtKB-UniRule"/>
</dbReference>
<evidence type="ECO:0000259" key="16">
    <source>
        <dbReference type="Pfam" id="PF00920"/>
    </source>
</evidence>
<dbReference type="SUPFAM" id="SSF143975">
    <property type="entry name" value="IlvD/EDD N-terminal domain-like"/>
    <property type="match status" value="1"/>
</dbReference>
<comment type="subunit">
    <text evidence="15">Homodimer.</text>
</comment>
<dbReference type="InterPro" id="IPR020558">
    <property type="entry name" value="DiOHA_6PGluconate_deHydtase_CS"/>
</dbReference>
<keyword evidence="4 15" id="KW-0001">2Fe-2S</keyword>
<gene>
    <name evidence="15 18" type="primary">ilvD</name>
    <name evidence="18" type="ORF">BUANCORI2928_469</name>
</gene>
<comment type="cofactor">
    <cofactor evidence="15">
        <name>[2Fe-2S] cluster</name>
        <dbReference type="ChEBI" id="CHEBI:190135"/>
    </cofactor>
    <text evidence="15">Binds 1 [2Fe-2S] cluster per subunit. This cluster acts as a Lewis acid cofactor.</text>
</comment>
<comment type="pathway">
    <text evidence="13 15">Amino-acid biosynthesis; L-isoleucine biosynthesis; L-isoleucine from 2-oxobutanoate: step 3/4.</text>
</comment>
<dbReference type="GO" id="GO:0004160">
    <property type="term" value="F:dihydroxy-acid dehydratase activity"/>
    <property type="evidence" value="ECO:0007669"/>
    <property type="project" value="UniProtKB-UniRule"/>
</dbReference>
<evidence type="ECO:0000256" key="15">
    <source>
        <dbReference type="HAMAP-Rule" id="MF_00012"/>
    </source>
</evidence>
<dbReference type="SUPFAM" id="SSF52016">
    <property type="entry name" value="LeuD/IlvD-like"/>
    <property type="match status" value="1"/>
</dbReference>
<dbReference type="PANTHER" id="PTHR43661">
    <property type="entry name" value="D-XYLONATE DEHYDRATASE"/>
    <property type="match status" value="1"/>
</dbReference>
<dbReference type="InterPro" id="IPR000581">
    <property type="entry name" value="ILV_EDD_N"/>
</dbReference>
<proteinExistence type="inferred from homology"/>
<evidence type="ECO:0000313" key="18">
    <source>
        <dbReference type="EMBL" id="CAL4044042.1"/>
    </source>
</evidence>
<dbReference type="NCBIfam" id="TIGR00110">
    <property type="entry name" value="ilvD"/>
    <property type="match status" value="1"/>
</dbReference>
<dbReference type="EC" id="4.2.1.9" evidence="14 15"/>
<dbReference type="InterPro" id="IPR004404">
    <property type="entry name" value="DihydroxyA_deHydtase"/>
</dbReference>
<comment type="catalytic activity">
    <reaction evidence="15">
        <text>(2R,3R)-2,3-dihydroxy-3-methylpentanoate = (S)-3-methyl-2-oxopentanoate + H2O</text>
        <dbReference type="Rhea" id="RHEA:27694"/>
        <dbReference type="ChEBI" id="CHEBI:15377"/>
        <dbReference type="ChEBI" id="CHEBI:35146"/>
        <dbReference type="ChEBI" id="CHEBI:49258"/>
        <dbReference type="EC" id="4.2.1.9"/>
    </reaction>
</comment>